<dbReference type="GO" id="GO:0050661">
    <property type="term" value="F:NADP binding"/>
    <property type="evidence" value="ECO:0007669"/>
    <property type="project" value="InterPro"/>
</dbReference>
<evidence type="ECO:0000256" key="3">
    <source>
        <dbReference type="ARBA" id="ARBA00023027"/>
    </source>
</evidence>
<dbReference type="SUPFAM" id="SSF48179">
    <property type="entry name" value="6-phosphogluconate dehydrogenase C-terminal domain-like"/>
    <property type="match status" value="1"/>
</dbReference>
<dbReference type="InterPro" id="IPR015815">
    <property type="entry name" value="HIBADH-related"/>
</dbReference>
<keyword evidence="3" id="KW-0520">NAD</keyword>
<protein>
    <submittedName>
        <fullName evidence="7">3-hydroxyisobutyrate dehydrogenase</fullName>
        <ecNumber evidence="7">1.1.1.31</ecNumber>
    </submittedName>
</protein>
<dbReference type="Gene3D" id="3.40.50.720">
    <property type="entry name" value="NAD(P)-binding Rossmann-like Domain"/>
    <property type="match status" value="1"/>
</dbReference>
<dbReference type="SUPFAM" id="SSF51735">
    <property type="entry name" value="NAD(P)-binding Rossmann-fold domains"/>
    <property type="match status" value="1"/>
</dbReference>
<dbReference type="PANTHER" id="PTHR43580:SF2">
    <property type="entry name" value="CYTOKINE-LIKE NUCLEAR FACTOR N-PAC"/>
    <property type="match status" value="1"/>
</dbReference>
<feature type="active site" evidence="4">
    <location>
        <position position="169"/>
    </location>
</feature>
<dbReference type="EC" id="1.1.1.31" evidence="7"/>
<sequence length="268" mass="25888">MTVIALLGTGHMGAPIARRLLGAGHQLTVWNRTPTRITALTALGARPAGTPSEAVAGAELVITMLTDAAAVDAVLFGPDGAAGTLAPGATLVDMSTIGPDAVRDLARRLPPGVDLVDAPVGGSVDAAAAGTLRVFAGGPDHAVDRVAPVLGALGTVRRCGPTGSGAALKLVLNTSLVTGLAALADTLAVAAAVGVDRDTALEVLAPGPLGGAIARGTATGASFAIALAAKDIDLALAALGDAPAPVARAASGTLHAAADQSADLATLV</sequence>
<dbReference type="AlphaFoldDB" id="A0A8J7GGL6"/>
<dbReference type="InterPro" id="IPR029154">
    <property type="entry name" value="HIBADH-like_NADP-bd"/>
</dbReference>
<dbReference type="EMBL" id="JADOUF010000001">
    <property type="protein sequence ID" value="MBG6138609.1"/>
    <property type="molecule type" value="Genomic_DNA"/>
</dbReference>
<evidence type="ECO:0000313" key="7">
    <source>
        <dbReference type="EMBL" id="MBG6138609.1"/>
    </source>
</evidence>
<dbReference type="Proteomes" id="UP000622552">
    <property type="component" value="Unassembled WGS sequence"/>
</dbReference>
<dbReference type="PANTHER" id="PTHR43580">
    <property type="entry name" value="OXIDOREDUCTASE GLYR1-RELATED"/>
    <property type="match status" value="1"/>
</dbReference>
<keyword evidence="8" id="KW-1185">Reference proteome</keyword>
<evidence type="ECO:0000259" key="5">
    <source>
        <dbReference type="Pfam" id="PF03446"/>
    </source>
</evidence>
<comment type="similarity">
    <text evidence="1">Belongs to the HIBADH-related family.</text>
</comment>
<dbReference type="InterPro" id="IPR008927">
    <property type="entry name" value="6-PGluconate_DH-like_C_sf"/>
</dbReference>
<dbReference type="InterPro" id="IPR051265">
    <property type="entry name" value="HIBADH-related_NP60_sf"/>
</dbReference>
<evidence type="ECO:0000256" key="4">
    <source>
        <dbReference type="PIRSR" id="PIRSR000103-1"/>
    </source>
</evidence>
<keyword evidence="2 7" id="KW-0560">Oxidoreductase</keyword>
<dbReference type="GO" id="GO:0008442">
    <property type="term" value="F:3-hydroxyisobutyrate dehydrogenase activity"/>
    <property type="evidence" value="ECO:0007669"/>
    <property type="project" value="UniProtKB-EC"/>
</dbReference>
<evidence type="ECO:0000256" key="1">
    <source>
        <dbReference type="ARBA" id="ARBA00009080"/>
    </source>
</evidence>
<gene>
    <name evidence="7" type="ORF">IW245_004803</name>
</gene>
<dbReference type="Pfam" id="PF14833">
    <property type="entry name" value="NAD_binding_11"/>
    <property type="match status" value="1"/>
</dbReference>
<evidence type="ECO:0000256" key="2">
    <source>
        <dbReference type="ARBA" id="ARBA00023002"/>
    </source>
</evidence>
<dbReference type="PIRSF" id="PIRSF000103">
    <property type="entry name" value="HIBADH"/>
    <property type="match status" value="1"/>
</dbReference>
<dbReference type="InterPro" id="IPR013328">
    <property type="entry name" value="6PGD_dom2"/>
</dbReference>
<reference evidence="7" key="1">
    <citation type="submission" date="2020-11" db="EMBL/GenBank/DDBJ databases">
        <title>Sequencing the genomes of 1000 actinobacteria strains.</title>
        <authorList>
            <person name="Klenk H.-P."/>
        </authorList>
    </citation>
    <scope>NUCLEOTIDE SEQUENCE</scope>
    <source>
        <strain evidence="7">DSM 45356</strain>
    </source>
</reference>
<feature type="domain" description="3-hydroxyisobutyrate dehydrogenase-like NAD-binding" evidence="6">
    <location>
        <begin position="163"/>
        <end position="260"/>
    </location>
</feature>
<dbReference type="Gene3D" id="1.10.1040.10">
    <property type="entry name" value="N-(1-d-carboxylethyl)-l-norvaline Dehydrogenase, domain 2"/>
    <property type="match status" value="1"/>
</dbReference>
<comment type="caution">
    <text evidence="7">The sequence shown here is derived from an EMBL/GenBank/DDBJ whole genome shotgun (WGS) entry which is preliminary data.</text>
</comment>
<accession>A0A8J7GGL6</accession>
<evidence type="ECO:0000313" key="8">
    <source>
        <dbReference type="Proteomes" id="UP000622552"/>
    </source>
</evidence>
<dbReference type="RefSeq" id="WP_197005348.1">
    <property type="nucleotide sequence ID" value="NZ_BONS01000025.1"/>
</dbReference>
<name>A0A8J7GGL6_9ACTN</name>
<dbReference type="InterPro" id="IPR006115">
    <property type="entry name" value="6PGDH_NADP-bd"/>
</dbReference>
<evidence type="ECO:0000259" key="6">
    <source>
        <dbReference type="Pfam" id="PF14833"/>
    </source>
</evidence>
<feature type="domain" description="6-phosphogluconate dehydrogenase NADP-binding" evidence="5">
    <location>
        <begin position="4"/>
        <end position="155"/>
    </location>
</feature>
<dbReference type="GO" id="GO:0051287">
    <property type="term" value="F:NAD binding"/>
    <property type="evidence" value="ECO:0007669"/>
    <property type="project" value="InterPro"/>
</dbReference>
<organism evidence="7 8">
    <name type="scientific">Longispora fulva</name>
    <dbReference type="NCBI Taxonomy" id="619741"/>
    <lineage>
        <taxon>Bacteria</taxon>
        <taxon>Bacillati</taxon>
        <taxon>Actinomycetota</taxon>
        <taxon>Actinomycetes</taxon>
        <taxon>Micromonosporales</taxon>
        <taxon>Micromonosporaceae</taxon>
        <taxon>Longispora</taxon>
    </lineage>
</organism>
<dbReference type="InterPro" id="IPR036291">
    <property type="entry name" value="NAD(P)-bd_dom_sf"/>
</dbReference>
<proteinExistence type="inferred from homology"/>
<dbReference type="Pfam" id="PF03446">
    <property type="entry name" value="NAD_binding_2"/>
    <property type="match status" value="1"/>
</dbReference>